<accession>A0A0E1X3C2</accession>
<dbReference type="RefSeq" id="WP_004688128.1">
    <property type="nucleotide sequence ID" value="NZ_EQ999546.1"/>
</dbReference>
<feature type="compositionally biased region" description="Basic and acidic residues" evidence="1">
    <location>
        <begin position="33"/>
        <end position="47"/>
    </location>
</feature>
<name>A0A0E1X3C2_9HYPH</name>
<dbReference type="EMBL" id="EQ999546">
    <property type="protein sequence ID" value="EEZ30754.1"/>
    <property type="molecule type" value="Genomic_DNA"/>
</dbReference>
<evidence type="ECO:0000256" key="1">
    <source>
        <dbReference type="SAM" id="MobiDB-lite"/>
    </source>
</evidence>
<dbReference type="AlphaFoldDB" id="A0A0E1X3C2"/>
<dbReference type="Proteomes" id="UP000004659">
    <property type="component" value="Unassembled WGS sequence"/>
</dbReference>
<dbReference type="HOGENOM" id="CLU_3023063_0_0_5"/>
<sequence length="55" mass="6025">MNIAMTLTFESLVRALRWKALAAGEAIAIEQNRNVKDASGGKHEDWRGSTPESPV</sequence>
<dbReference type="GeneID" id="45126653"/>
<proteinExistence type="predicted"/>
<reference evidence="2" key="1">
    <citation type="submission" date="2009-01" db="EMBL/GenBank/DDBJ databases">
        <title>The Genome Sequence of Brucella pinnipedialis M292/94/1.</title>
        <authorList>
            <consortium name="The Broad Institute Genome Sequencing Platform"/>
            <person name="Ward D."/>
            <person name="Young S.K."/>
            <person name="Kodira C.D."/>
            <person name="Zeng Q."/>
            <person name="Koehrsen M."/>
            <person name="Alvarado L."/>
            <person name="Berlin A."/>
            <person name="Borenstein D."/>
            <person name="Chen Z."/>
            <person name="Engels R."/>
            <person name="Freedman E."/>
            <person name="Gellesch M."/>
            <person name="Goldberg J."/>
            <person name="Griggs A."/>
            <person name="Gujja S."/>
            <person name="Heiman D."/>
            <person name="Hepburn T."/>
            <person name="Howarth C."/>
            <person name="Jen D."/>
            <person name="Larson L."/>
            <person name="Lewis B."/>
            <person name="Mehta T."/>
            <person name="Park D."/>
            <person name="Pearson M."/>
            <person name="Roberts A."/>
            <person name="Saif S."/>
            <person name="Shea T."/>
            <person name="Shenoy N."/>
            <person name="Sisk P."/>
            <person name="Stolte C."/>
            <person name="Sykes S."/>
            <person name="Walk T."/>
            <person name="White J."/>
            <person name="Yandava C."/>
            <person name="Whatmore A.M."/>
            <person name="Perrett L.L."/>
            <person name="O'Callaghan D."/>
            <person name="Nusbaum C."/>
            <person name="Galagan J."/>
            <person name="Birren B."/>
        </authorList>
    </citation>
    <scope>NUCLEOTIDE SEQUENCE [LARGE SCALE GENOMIC DNA]</scope>
    <source>
        <strain evidence="2">M292/94/1</strain>
    </source>
</reference>
<protein>
    <submittedName>
        <fullName evidence="2">Uncharacterized protein</fullName>
    </submittedName>
</protein>
<gene>
    <name evidence="2" type="ORF">BALG_00873</name>
</gene>
<evidence type="ECO:0000313" key="2">
    <source>
        <dbReference type="EMBL" id="EEZ30754.1"/>
    </source>
</evidence>
<organism evidence="2">
    <name type="scientific">Brucella pinnipedialis M292/94/1</name>
    <dbReference type="NCBI Taxonomy" id="520462"/>
    <lineage>
        <taxon>Bacteria</taxon>
        <taxon>Pseudomonadati</taxon>
        <taxon>Pseudomonadota</taxon>
        <taxon>Alphaproteobacteria</taxon>
        <taxon>Hyphomicrobiales</taxon>
        <taxon>Brucellaceae</taxon>
        <taxon>Brucella/Ochrobactrum group</taxon>
        <taxon>Brucella</taxon>
    </lineage>
</organism>
<feature type="region of interest" description="Disordered" evidence="1">
    <location>
        <begin position="32"/>
        <end position="55"/>
    </location>
</feature>